<evidence type="ECO:0000313" key="3">
    <source>
        <dbReference type="Proteomes" id="UP000076586"/>
    </source>
</evidence>
<evidence type="ECO:0000256" key="1">
    <source>
        <dbReference type="SAM" id="SignalP"/>
    </source>
</evidence>
<keyword evidence="1" id="KW-0732">Signal</keyword>
<feature type="signal peptide" evidence="1">
    <location>
        <begin position="1"/>
        <end position="20"/>
    </location>
</feature>
<keyword evidence="3" id="KW-1185">Reference proteome</keyword>
<sequence length="246" mass="27937">MKKIVYLLFAIMLFSSCSGLKELQTSFRQFGGNLEYIHDSHINGCPKKDSVVIMMHDYLLDGKTTVRKGSMLILPFLFFNYFEQNYWVTLGQEALNSRYDDFFNASLTEECQRNGCFHLTGMISNDSTYTLEIGVDTCYTRAKYKRFSSFVYFGYGYESLNDEYGKTPKTTLKVSAVLRKAGNVIFRKQYVSENSISPGIESGQGKNDPRGILIRSMTGSLSLSTKQCIEEIVTDINKALLLSTKK</sequence>
<accession>A0A161LUM3</accession>
<organism evidence="2 3">
    <name type="scientific">Paludibacter jiangxiensis</name>
    <dbReference type="NCBI Taxonomy" id="681398"/>
    <lineage>
        <taxon>Bacteria</taxon>
        <taxon>Pseudomonadati</taxon>
        <taxon>Bacteroidota</taxon>
        <taxon>Bacteroidia</taxon>
        <taxon>Bacteroidales</taxon>
        <taxon>Paludibacteraceae</taxon>
        <taxon>Paludibacter</taxon>
    </lineage>
</organism>
<evidence type="ECO:0008006" key="4">
    <source>
        <dbReference type="Google" id="ProtNLM"/>
    </source>
</evidence>
<protein>
    <recommendedName>
        <fullName evidence="4">Lipoprotein</fullName>
    </recommendedName>
</protein>
<dbReference type="RefSeq" id="WP_153802502.1">
    <property type="nucleotide sequence ID" value="NZ_BDCR01000003.1"/>
</dbReference>
<dbReference type="Proteomes" id="UP000076586">
    <property type="component" value="Unassembled WGS sequence"/>
</dbReference>
<name>A0A161LUM3_9BACT</name>
<evidence type="ECO:0000313" key="2">
    <source>
        <dbReference type="EMBL" id="GAT62729.1"/>
    </source>
</evidence>
<gene>
    <name evidence="2" type="ORF">PJIAN_332</name>
</gene>
<dbReference type="PROSITE" id="PS51257">
    <property type="entry name" value="PROKAR_LIPOPROTEIN"/>
    <property type="match status" value="1"/>
</dbReference>
<dbReference type="EMBL" id="BDCR01000003">
    <property type="protein sequence ID" value="GAT62729.1"/>
    <property type="molecule type" value="Genomic_DNA"/>
</dbReference>
<dbReference type="STRING" id="681398.PJIAN_332"/>
<reference evidence="3" key="2">
    <citation type="journal article" date="2017" name="Genome Announc.">
        <title>Draft genome sequence of Paludibacter jiangxiensis NM7(T), a propionate-producing fermentative bacterium.</title>
        <authorList>
            <person name="Qiu Y.-L."/>
            <person name="Tourlousse D.M."/>
            <person name="Matsuura N."/>
            <person name="Ohashi A."/>
            <person name="Sekiguchi Y."/>
        </authorList>
    </citation>
    <scope>NUCLEOTIDE SEQUENCE [LARGE SCALE GENOMIC DNA]</scope>
    <source>
        <strain evidence="3">NM7</strain>
    </source>
</reference>
<dbReference type="AlphaFoldDB" id="A0A161LUM3"/>
<feature type="chain" id="PRO_5007824036" description="Lipoprotein" evidence="1">
    <location>
        <begin position="21"/>
        <end position="246"/>
    </location>
</feature>
<proteinExistence type="predicted"/>
<comment type="caution">
    <text evidence="2">The sequence shown here is derived from an EMBL/GenBank/DDBJ whole genome shotgun (WGS) entry which is preliminary data.</text>
</comment>
<reference evidence="3" key="1">
    <citation type="submission" date="2016-04" db="EMBL/GenBank/DDBJ databases">
        <title>Draft genome sequence of Paludibacter jiangxiensis strain NM7.</title>
        <authorList>
            <person name="Qiu Y."/>
            <person name="Matsuura N."/>
            <person name="Ohashi A."/>
            <person name="Tourlousse M.D."/>
            <person name="Sekiguchi Y."/>
        </authorList>
    </citation>
    <scope>NUCLEOTIDE SEQUENCE [LARGE SCALE GENOMIC DNA]</scope>
    <source>
        <strain evidence="3">NM7</strain>
    </source>
</reference>